<dbReference type="PROSITE" id="PS50240">
    <property type="entry name" value="TRYPSIN_DOM"/>
    <property type="match status" value="1"/>
</dbReference>
<dbReference type="InterPro" id="IPR043504">
    <property type="entry name" value="Peptidase_S1_PA_chymotrypsin"/>
</dbReference>
<dbReference type="PANTHER" id="PTHR24258">
    <property type="entry name" value="SERINE PROTEASE-RELATED"/>
    <property type="match status" value="1"/>
</dbReference>
<keyword evidence="3" id="KW-1185">Reference proteome</keyword>
<comment type="caution">
    <text evidence="2">The sequence shown here is derived from an EMBL/GenBank/DDBJ whole genome shotgun (WGS) entry which is preliminary data.</text>
</comment>
<feature type="domain" description="Peptidase S1" evidence="1">
    <location>
        <begin position="1"/>
        <end position="191"/>
    </location>
</feature>
<evidence type="ECO:0000259" key="1">
    <source>
        <dbReference type="PROSITE" id="PS50240"/>
    </source>
</evidence>
<organism evidence="2 3">
    <name type="scientific">Daphnia magna</name>
    <dbReference type="NCBI Taxonomy" id="35525"/>
    <lineage>
        <taxon>Eukaryota</taxon>
        <taxon>Metazoa</taxon>
        <taxon>Ecdysozoa</taxon>
        <taxon>Arthropoda</taxon>
        <taxon>Crustacea</taxon>
        <taxon>Branchiopoda</taxon>
        <taxon>Diplostraca</taxon>
        <taxon>Cladocera</taxon>
        <taxon>Anomopoda</taxon>
        <taxon>Daphniidae</taxon>
        <taxon>Daphnia</taxon>
    </lineage>
</organism>
<dbReference type="InterPro" id="IPR001254">
    <property type="entry name" value="Trypsin_dom"/>
</dbReference>
<protein>
    <recommendedName>
        <fullName evidence="1">Peptidase S1 domain-containing protein</fullName>
    </recommendedName>
</protein>
<dbReference type="Gene3D" id="2.40.10.10">
    <property type="entry name" value="Trypsin-like serine proteases"/>
    <property type="match status" value="2"/>
</dbReference>
<sequence length="217" mass="23958">MEDFPKVSSFCELESDIEDQFTVERLHFPKELGQGGHLNNDIALFRVKTKGNRDLRFDSHAQPLWLPTPDTAYVPGTNRTISAMIARAFTSAFSCGIPAFAIKLQSATVPISPDETYKAPYVYGPDRIKVGMFCAGLLEGGVDACLGYFGGGLVCLVDGKPTLMEVISWGFGCERPSRPDVYTRVVHYLPYTLSADFNGSVQVMLEHKKFLLFLSSS</sequence>
<dbReference type="PANTHER" id="PTHR24258:SF140">
    <property type="entry name" value="BCDNA.GH08420-RELATED"/>
    <property type="match status" value="1"/>
</dbReference>
<gene>
    <name evidence="2" type="ORF">APZ42_016378</name>
</gene>
<evidence type="ECO:0000313" key="2">
    <source>
        <dbReference type="EMBL" id="KZS17504.1"/>
    </source>
</evidence>
<dbReference type="SMART" id="SM00020">
    <property type="entry name" value="Tryp_SPc"/>
    <property type="match status" value="1"/>
</dbReference>
<dbReference type="STRING" id="35525.A0A165ADV0"/>
<dbReference type="GO" id="GO:0004252">
    <property type="term" value="F:serine-type endopeptidase activity"/>
    <property type="evidence" value="ECO:0007669"/>
    <property type="project" value="InterPro"/>
</dbReference>
<name>A0A165ADV0_9CRUS</name>
<reference evidence="2 3" key="1">
    <citation type="submission" date="2016-03" db="EMBL/GenBank/DDBJ databases">
        <title>EvidentialGene: Evidence-directed Construction of Genes on Genomes.</title>
        <authorList>
            <person name="Gilbert D.G."/>
            <person name="Choi J.-H."/>
            <person name="Mockaitis K."/>
            <person name="Colbourne J."/>
            <person name="Pfrender M."/>
        </authorList>
    </citation>
    <scope>NUCLEOTIDE SEQUENCE [LARGE SCALE GENOMIC DNA]</scope>
    <source>
        <strain evidence="2 3">Xinb3</strain>
        <tissue evidence="2">Complete organism</tissue>
    </source>
</reference>
<dbReference type="GO" id="GO:0006508">
    <property type="term" value="P:proteolysis"/>
    <property type="evidence" value="ECO:0007669"/>
    <property type="project" value="InterPro"/>
</dbReference>
<dbReference type="InterPro" id="IPR009003">
    <property type="entry name" value="Peptidase_S1_PA"/>
</dbReference>
<dbReference type="Proteomes" id="UP000076858">
    <property type="component" value="Unassembled WGS sequence"/>
</dbReference>
<dbReference type="SUPFAM" id="SSF50494">
    <property type="entry name" value="Trypsin-like serine proteases"/>
    <property type="match status" value="1"/>
</dbReference>
<dbReference type="AlphaFoldDB" id="A0A165ADV0"/>
<evidence type="ECO:0000313" key="3">
    <source>
        <dbReference type="Proteomes" id="UP000076858"/>
    </source>
</evidence>
<accession>A0A165ADV0</accession>
<dbReference type="Pfam" id="PF00089">
    <property type="entry name" value="Trypsin"/>
    <property type="match status" value="1"/>
</dbReference>
<dbReference type="EMBL" id="LRGB01000626">
    <property type="protein sequence ID" value="KZS17504.1"/>
    <property type="molecule type" value="Genomic_DNA"/>
</dbReference>
<dbReference type="OrthoDB" id="6020543at2759"/>
<proteinExistence type="predicted"/>